<dbReference type="RefSeq" id="WP_199706990.1">
    <property type="nucleotide sequence ID" value="NZ_JAEMNV010000009.1"/>
</dbReference>
<name>A0A934U5T8_9NOCA</name>
<organism evidence="1 2">
    <name type="scientific">Antrihabitans stalagmiti</name>
    <dbReference type="NCBI Taxonomy" id="2799499"/>
    <lineage>
        <taxon>Bacteria</taxon>
        <taxon>Bacillati</taxon>
        <taxon>Actinomycetota</taxon>
        <taxon>Actinomycetes</taxon>
        <taxon>Mycobacteriales</taxon>
        <taxon>Nocardiaceae</taxon>
        <taxon>Antrihabitans</taxon>
    </lineage>
</organism>
<dbReference type="Gene3D" id="1.20.120.450">
    <property type="entry name" value="dinb family like domain"/>
    <property type="match status" value="1"/>
</dbReference>
<proteinExistence type="predicted"/>
<keyword evidence="2" id="KW-1185">Reference proteome</keyword>
<dbReference type="InterPro" id="IPR034660">
    <property type="entry name" value="DinB/YfiT-like"/>
</dbReference>
<dbReference type="SUPFAM" id="SSF109854">
    <property type="entry name" value="DinB/YfiT-like putative metalloenzymes"/>
    <property type="match status" value="1"/>
</dbReference>
<reference evidence="1" key="1">
    <citation type="submission" date="2020-12" db="EMBL/GenBank/DDBJ databases">
        <title>Antrihabitans popcorni sp. nov. and Antrihabitans auranticaus sp. nov., isolated from a larva cave.</title>
        <authorList>
            <person name="Lee S.D."/>
            <person name="Kim I.S."/>
        </authorList>
    </citation>
    <scope>NUCLEOTIDE SEQUENCE</scope>
    <source>
        <strain evidence="1">YC3-6</strain>
    </source>
</reference>
<evidence type="ECO:0000313" key="2">
    <source>
        <dbReference type="Proteomes" id="UP000655868"/>
    </source>
</evidence>
<dbReference type="EMBL" id="JAEMNV010000009">
    <property type="protein sequence ID" value="MBJ8341879.1"/>
    <property type="molecule type" value="Genomic_DNA"/>
</dbReference>
<sequence length="174" mass="19486">MAIVPETKDWTWVLERPCPECSFDPASTAYDSIPELLRRNAAAWPAVLARPDVRERPNDSTWSPLEYAAHVRDVFRLFPERLALLLTEDDPLFANWDQDATAVAERYDLQDPAVVADELTAAAEVAATAFGSVAPELRHRSARRSDGAHFTAESLARYFVHDPIHHLHDVGESP</sequence>
<evidence type="ECO:0000313" key="1">
    <source>
        <dbReference type="EMBL" id="MBJ8341879.1"/>
    </source>
</evidence>
<protein>
    <submittedName>
        <fullName evidence="1">DinB family protein</fullName>
    </submittedName>
</protein>
<accession>A0A934U5T8</accession>
<dbReference type="AlphaFoldDB" id="A0A934U5T8"/>
<dbReference type="Proteomes" id="UP000655868">
    <property type="component" value="Unassembled WGS sequence"/>
</dbReference>
<comment type="caution">
    <text evidence="1">The sequence shown here is derived from an EMBL/GenBank/DDBJ whole genome shotgun (WGS) entry which is preliminary data.</text>
</comment>
<gene>
    <name evidence="1" type="ORF">JGU71_23620</name>
</gene>